<organism evidence="2 3">
    <name type="scientific">Pelovirga terrestris</name>
    <dbReference type="NCBI Taxonomy" id="2771352"/>
    <lineage>
        <taxon>Bacteria</taxon>
        <taxon>Pseudomonadati</taxon>
        <taxon>Thermodesulfobacteriota</taxon>
        <taxon>Desulfuromonadia</taxon>
        <taxon>Geobacterales</taxon>
        <taxon>Geobacteraceae</taxon>
        <taxon>Pelovirga</taxon>
    </lineage>
</organism>
<dbReference type="Pfam" id="PF00873">
    <property type="entry name" value="ACR_tran"/>
    <property type="match status" value="1"/>
</dbReference>
<evidence type="ECO:0000313" key="3">
    <source>
        <dbReference type="Proteomes" id="UP000632828"/>
    </source>
</evidence>
<dbReference type="PANTHER" id="PTHR32063">
    <property type="match status" value="1"/>
</dbReference>
<feature type="transmembrane region" description="Helical" evidence="1">
    <location>
        <begin position="352"/>
        <end position="371"/>
    </location>
</feature>
<dbReference type="Gene3D" id="3.30.2090.10">
    <property type="entry name" value="Multidrug efflux transporter AcrB TolC docking domain, DN and DC subdomains"/>
    <property type="match status" value="2"/>
</dbReference>
<feature type="transmembrane region" description="Helical" evidence="1">
    <location>
        <begin position="326"/>
        <end position="346"/>
    </location>
</feature>
<feature type="transmembrane region" description="Helical" evidence="1">
    <location>
        <begin position="6"/>
        <end position="27"/>
    </location>
</feature>
<proteinExistence type="predicted"/>
<feature type="transmembrane region" description="Helical" evidence="1">
    <location>
        <begin position="898"/>
        <end position="918"/>
    </location>
</feature>
<feature type="transmembrane region" description="Helical" evidence="1">
    <location>
        <begin position="1001"/>
        <end position="1027"/>
    </location>
</feature>
<keyword evidence="1" id="KW-1133">Transmembrane helix</keyword>
<feature type="transmembrane region" description="Helical" evidence="1">
    <location>
        <begin position="872"/>
        <end position="891"/>
    </location>
</feature>
<dbReference type="SUPFAM" id="SSF82714">
    <property type="entry name" value="Multidrug efflux transporter AcrB TolC docking domain, DN and DC subdomains"/>
    <property type="match status" value="2"/>
</dbReference>
<keyword evidence="1" id="KW-0812">Transmembrane</keyword>
<feature type="transmembrane region" description="Helical" evidence="1">
    <location>
        <begin position="383"/>
        <end position="405"/>
    </location>
</feature>
<dbReference type="InterPro" id="IPR001036">
    <property type="entry name" value="Acrflvin-R"/>
</dbReference>
<accession>A0A8J6QML5</accession>
<feature type="transmembrane region" description="Helical" evidence="1">
    <location>
        <begin position="425"/>
        <end position="446"/>
    </location>
</feature>
<evidence type="ECO:0000313" key="2">
    <source>
        <dbReference type="EMBL" id="MBD1399743.1"/>
    </source>
</evidence>
<feature type="transmembrane region" description="Helical" evidence="1">
    <location>
        <begin position="970"/>
        <end position="989"/>
    </location>
</feature>
<dbReference type="GO" id="GO:0042910">
    <property type="term" value="F:xenobiotic transmembrane transporter activity"/>
    <property type="evidence" value="ECO:0007669"/>
    <property type="project" value="TreeGrafter"/>
</dbReference>
<dbReference type="Gene3D" id="1.20.1640.10">
    <property type="entry name" value="Multidrug efflux transporter AcrB transmembrane domain"/>
    <property type="match status" value="2"/>
</dbReference>
<protein>
    <submittedName>
        <fullName evidence="2">Efflux RND transporter permease subunit</fullName>
    </submittedName>
</protein>
<feature type="transmembrane region" description="Helical" evidence="1">
    <location>
        <begin position="453"/>
        <end position="470"/>
    </location>
</feature>
<dbReference type="PANTHER" id="PTHR32063:SF33">
    <property type="entry name" value="RND SUPERFAMILY EFFLUX PUMP PERMEASE COMPONENT"/>
    <property type="match status" value="1"/>
</dbReference>
<dbReference type="GO" id="GO:0005886">
    <property type="term" value="C:plasma membrane"/>
    <property type="evidence" value="ECO:0007669"/>
    <property type="project" value="TreeGrafter"/>
</dbReference>
<evidence type="ECO:0000256" key="1">
    <source>
        <dbReference type="SAM" id="Phobius"/>
    </source>
</evidence>
<keyword evidence="3" id="KW-1185">Reference proteome</keyword>
<feature type="transmembrane region" description="Helical" evidence="1">
    <location>
        <begin position="530"/>
        <end position="551"/>
    </location>
</feature>
<sequence length="1040" mass="114868">MIAWFARNHVAANLLMALIIGLGLWAVTDRIPMEVFPEFERDTVIISAVYRGATPAEVEEAVIIRIEEAIAAISGIDTIISTANEGSGQVRVDVLKGYKPREIMDDIRNKVDAISTFPEEVERPTYSILEFRREVISVVIGANLPEADLRKIGEMVRDDLTALPAISLADLVAVRPYELSVEVNQPTLEQYQLSLEDLSQAIRRHSLDLPAGAIKTRGGEILLRTMGQAASATDYARIPVRTTPAGSQLLLGDIATIHDGFDEDPLEAVLNGKSAVMIEVYRTGEQNALDVGRAVREYVAEKREILPPGVSIDYWRDRSRIVQLRLNTLTSSALQGGILIFLALALFLRFSVAIWVCIGIPISFLGALALMPTLGVTLNSMSLFAFILVLGIVVDDAIITGENVYRRLKEDGESIEGIIAGTQEVAVPVTFGLLTTIVAFTPLLFMEGVRGPIFAQIPLIVIPALAFSWVESKLILPAHLSSVHITKPPRGALLILQKLQQKIARGLELFALRIYQPVLELAVRRRHLTLSIFTAAIIIIVSFVVSGRYGYTFFPRIQSEIARATLIMPAGTSIDQTRTHIERMAQHAYALQAKHLEPDGKSSVIRNILVSTGWTGTGSPGMGGKSELGQVTMEMVPPEERLNQISTSEVVQEWRQLIGTVPGARELTYRAEIGRGGNPVDVQLTGADFNQLSEVTELLKQRYSEYPGLFDIQDSFDQGKQEIQLRLLPEAKLLGLTTTDLGRQVRAAFFGSEAQRIQRGRDDVRVMVRYPKEQRQNLASLETMKIRTQSGVEVPFNQVAAIDMQAGYSSIRRVDRNRAVNVSADAEKGEVDTNAIAADLRIYLDELLLEYPGIRYTFKGELEEQRESMGSLIYGVIFVLFAIYALLAIPFRSYLQPLPVMLVIPFSIGGAIVGHMIMGFNLSFMSLLGILALCGVVVNNSLVLVDFINRRRREGMPMFEAVMLSGVNRFRPILLTSLTTFLGLTPLLFDTSTQAQFLIPMAVSLGFGILFSTFLSLLLVPATYLILEDIIGFFRAEKRV</sequence>
<dbReference type="EMBL" id="JACWUN010000003">
    <property type="protein sequence ID" value="MBD1399743.1"/>
    <property type="molecule type" value="Genomic_DNA"/>
</dbReference>
<dbReference type="Proteomes" id="UP000632828">
    <property type="component" value="Unassembled WGS sequence"/>
</dbReference>
<comment type="caution">
    <text evidence="2">The sequence shown here is derived from an EMBL/GenBank/DDBJ whole genome shotgun (WGS) entry which is preliminary data.</text>
</comment>
<dbReference type="Gene3D" id="3.30.70.1440">
    <property type="entry name" value="Multidrug efflux transporter AcrB pore domain"/>
    <property type="match status" value="1"/>
</dbReference>
<feature type="transmembrane region" description="Helical" evidence="1">
    <location>
        <begin position="924"/>
        <end position="949"/>
    </location>
</feature>
<keyword evidence="1" id="KW-0472">Membrane</keyword>
<reference evidence="2" key="1">
    <citation type="submission" date="2020-09" db="EMBL/GenBank/DDBJ databases">
        <title>Pelobacter alkaliphilus sp. nov., a novel anaerobic arsenate-reducing bacterium from terrestrial mud volcano.</title>
        <authorList>
            <person name="Khomyakova M.A."/>
            <person name="Merkel A.Y."/>
            <person name="Slobodkin A.I."/>
        </authorList>
    </citation>
    <scope>NUCLEOTIDE SEQUENCE</scope>
    <source>
        <strain evidence="2">M08fum</strain>
    </source>
</reference>
<dbReference type="InterPro" id="IPR027463">
    <property type="entry name" value="AcrB_DN_DC_subdom"/>
</dbReference>
<dbReference type="Gene3D" id="3.30.70.1320">
    <property type="entry name" value="Multidrug efflux transporter AcrB pore domain like"/>
    <property type="match status" value="1"/>
</dbReference>
<dbReference type="Gene3D" id="3.30.70.1430">
    <property type="entry name" value="Multidrug efflux transporter AcrB pore domain"/>
    <property type="match status" value="2"/>
</dbReference>
<dbReference type="PRINTS" id="PR00702">
    <property type="entry name" value="ACRIFLAVINRP"/>
</dbReference>
<name>A0A8J6QML5_9BACT</name>
<dbReference type="SUPFAM" id="SSF82866">
    <property type="entry name" value="Multidrug efflux transporter AcrB transmembrane domain"/>
    <property type="match status" value="2"/>
</dbReference>
<dbReference type="AlphaFoldDB" id="A0A8J6QML5"/>
<dbReference type="SUPFAM" id="SSF82693">
    <property type="entry name" value="Multidrug efflux transporter AcrB pore domain, PN1, PN2, PC1 and PC2 subdomains"/>
    <property type="match status" value="2"/>
</dbReference>
<gene>
    <name evidence="2" type="ORF">ICT70_03575</name>
</gene>